<name>A0A919PRC7_9ACTN</name>
<accession>A0A919PRC7</accession>
<reference evidence="2" key="1">
    <citation type="submission" date="2021-01" db="EMBL/GenBank/DDBJ databases">
        <title>Whole genome shotgun sequence of Dactylosporangium siamense NBRC 106093.</title>
        <authorList>
            <person name="Komaki H."/>
            <person name="Tamura T."/>
        </authorList>
    </citation>
    <scope>NUCLEOTIDE SEQUENCE</scope>
    <source>
        <strain evidence="2">NBRC 106093</strain>
    </source>
</reference>
<evidence type="ECO:0000256" key="1">
    <source>
        <dbReference type="SAM" id="MobiDB-lite"/>
    </source>
</evidence>
<dbReference type="Proteomes" id="UP000660611">
    <property type="component" value="Unassembled WGS sequence"/>
</dbReference>
<sequence length="176" mass="18679">MTTLIAISAEIVIGREAQEVWEVVADYGNDVLWRQGVTSMVATPAGVVREGTTTDEHMTVAGGRYHNLGVVTAVGPGLRFAWRTTSGADADGSRAVTATAAGTSRVRLELNVRLHGAQRLAAPLFRATLRRNLTADAERLRNRLQAPTEPAKAPAKPAKAPAEPAKAPAKPATPRR</sequence>
<dbReference type="InterPro" id="IPR019587">
    <property type="entry name" value="Polyketide_cyclase/dehydratase"/>
</dbReference>
<dbReference type="EMBL" id="BONQ01000119">
    <property type="protein sequence ID" value="GIG49470.1"/>
    <property type="molecule type" value="Genomic_DNA"/>
</dbReference>
<organism evidence="2 3">
    <name type="scientific">Dactylosporangium siamense</name>
    <dbReference type="NCBI Taxonomy" id="685454"/>
    <lineage>
        <taxon>Bacteria</taxon>
        <taxon>Bacillati</taxon>
        <taxon>Actinomycetota</taxon>
        <taxon>Actinomycetes</taxon>
        <taxon>Micromonosporales</taxon>
        <taxon>Micromonosporaceae</taxon>
        <taxon>Dactylosporangium</taxon>
    </lineage>
</organism>
<dbReference type="Gene3D" id="3.30.530.20">
    <property type="match status" value="1"/>
</dbReference>
<evidence type="ECO:0008006" key="4">
    <source>
        <dbReference type="Google" id="ProtNLM"/>
    </source>
</evidence>
<evidence type="ECO:0000313" key="3">
    <source>
        <dbReference type="Proteomes" id="UP000660611"/>
    </source>
</evidence>
<evidence type="ECO:0000313" key="2">
    <source>
        <dbReference type="EMBL" id="GIG49470.1"/>
    </source>
</evidence>
<comment type="caution">
    <text evidence="2">The sequence shown here is derived from an EMBL/GenBank/DDBJ whole genome shotgun (WGS) entry which is preliminary data.</text>
</comment>
<dbReference type="RefSeq" id="WP_203851150.1">
    <property type="nucleotide sequence ID" value="NZ_BAAAVW010000001.1"/>
</dbReference>
<gene>
    <name evidence="2" type="ORF">Dsi01nite_075110</name>
</gene>
<feature type="compositionally biased region" description="Low complexity" evidence="1">
    <location>
        <begin position="146"/>
        <end position="176"/>
    </location>
</feature>
<proteinExistence type="predicted"/>
<dbReference type="SUPFAM" id="SSF55961">
    <property type="entry name" value="Bet v1-like"/>
    <property type="match status" value="1"/>
</dbReference>
<protein>
    <recommendedName>
        <fullName evidence="4">SRPBCC family protein</fullName>
    </recommendedName>
</protein>
<keyword evidence="3" id="KW-1185">Reference proteome</keyword>
<dbReference type="InterPro" id="IPR023393">
    <property type="entry name" value="START-like_dom_sf"/>
</dbReference>
<feature type="region of interest" description="Disordered" evidence="1">
    <location>
        <begin position="140"/>
        <end position="176"/>
    </location>
</feature>
<dbReference type="Pfam" id="PF10604">
    <property type="entry name" value="Polyketide_cyc2"/>
    <property type="match status" value="1"/>
</dbReference>
<dbReference type="AlphaFoldDB" id="A0A919PRC7"/>